<protein>
    <recommendedName>
        <fullName evidence="2">SMODS-associated and fused to various effectors domain-containing protein</fullName>
    </recommendedName>
</protein>
<reference evidence="3 4" key="1">
    <citation type="submission" date="2016-10" db="EMBL/GenBank/DDBJ databases">
        <title>Genome sequence of a sulfur-reducing bacterium Desulfurobacterium indicum K6013.</title>
        <authorList>
            <person name="Cao J."/>
            <person name="Shao Z."/>
            <person name="Alain K."/>
            <person name="Jebbar M."/>
        </authorList>
    </citation>
    <scope>NUCLEOTIDE SEQUENCE [LARGE SCALE GENOMIC DNA]</scope>
    <source>
        <strain evidence="3 4">K6013</strain>
    </source>
</reference>
<gene>
    <name evidence="3" type="ORF">BLW93_05530</name>
</gene>
<accession>A0A1R1MKQ3</accession>
<feature type="domain" description="SMODS-associated and fused to various effectors" evidence="2">
    <location>
        <begin position="287"/>
        <end position="481"/>
    </location>
</feature>
<dbReference type="InterPro" id="IPR040836">
    <property type="entry name" value="SAVED"/>
</dbReference>
<sequence length="489" mass="56378">MGWFRKLITKEIKLTTEEINKLIRSGEVDGEDLPFLLKAIKEKRLPWSTAFETFRAIKNFKHFKQPELFKKLFKLSEQEVSNFFSKEVVKVKFPVVKDVKGEIITAYLVPLKSSILNFSKIDDELLSIIRKATGKGFAIAFDSPFSQDSFMLAVAAGLLTEDKCFLSHLSFTGSVDYYGNILSVGFIGEKEKISEEQNLKLITAEDVRNLEQLKCYLKRNIPVPFPLMIGKPKETVKIFLRSFEKETKLNCDAVSKFSNISLSDMGIVKRNYLENSLETFHKFLEEEFSSKLLKMTRQREEAVFHIIGVISSLMYGAGIIFGVRKKAVLYHYQDSKYYPIITINRELKEIKRSRNWIQTKQIEKGSNKETAITIHIASHNPLGSTRIFVENYLKNSSHFYITLKEKTGNVPLNQEIWKTIVSEIYSELNRLRSEYMVERFHIFLSIPCPMAFALGACAGKFIPATIYNYVPERNSYSPVIKTDKLENIF</sequence>
<keyword evidence="1" id="KW-0812">Transmembrane</keyword>
<organism evidence="3 4">
    <name type="scientific">Desulfurobacterium indicum</name>
    <dbReference type="NCBI Taxonomy" id="1914305"/>
    <lineage>
        <taxon>Bacteria</taxon>
        <taxon>Pseudomonadati</taxon>
        <taxon>Aquificota</taxon>
        <taxon>Aquificia</taxon>
        <taxon>Desulfurobacteriales</taxon>
        <taxon>Desulfurobacteriaceae</taxon>
        <taxon>Desulfurobacterium</taxon>
    </lineage>
</organism>
<feature type="transmembrane region" description="Helical" evidence="1">
    <location>
        <begin position="302"/>
        <end position="323"/>
    </location>
</feature>
<dbReference type="EMBL" id="MOEN01000018">
    <property type="protein sequence ID" value="OMH40387.1"/>
    <property type="molecule type" value="Genomic_DNA"/>
</dbReference>
<keyword evidence="1" id="KW-0472">Membrane</keyword>
<comment type="caution">
    <text evidence="3">The sequence shown here is derived from an EMBL/GenBank/DDBJ whole genome shotgun (WGS) entry which is preliminary data.</text>
</comment>
<proteinExistence type="predicted"/>
<evidence type="ECO:0000259" key="2">
    <source>
        <dbReference type="Pfam" id="PF18145"/>
    </source>
</evidence>
<keyword evidence="4" id="KW-1185">Reference proteome</keyword>
<dbReference type="Pfam" id="PF18145">
    <property type="entry name" value="SAVED"/>
    <property type="match status" value="1"/>
</dbReference>
<name>A0A1R1MKQ3_9BACT</name>
<dbReference type="Proteomes" id="UP000187408">
    <property type="component" value="Unassembled WGS sequence"/>
</dbReference>
<evidence type="ECO:0000313" key="4">
    <source>
        <dbReference type="Proteomes" id="UP000187408"/>
    </source>
</evidence>
<feature type="transmembrane region" description="Helical" evidence="1">
    <location>
        <begin position="440"/>
        <end position="462"/>
    </location>
</feature>
<keyword evidence="1" id="KW-1133">Transmembrane helix</keyword>
<dbReference type="RefSeq" id="WP_076713107.1">
    <property type="nucleotide sequence ID" value="NZ_MOEN01000018.1"/>
</dbReference>
<dbReference type="STRING" id="1914305.BLW93_05530"/>
<dbReference type="OrthoDB" id="10018at2"/>
<dbReference type="NCBIfam" id="NF033611">
    <property type="entry name" value="SAVED"/>
    <property type="match status" value="1"/>
</dbReference>
<evidence type="ECO:0000256" key="1">
    <source>
        <dbReference type="SAM" id="Phobius"/>
    </source>
</evidence>
<dbReference type="AlphaFoldDB" id="A0A1R1MKQ3"/>
<evidence type="ECO:0000313" key="3">
    <source>
        <dbReference type="EMBL" id="OMH40387.1"/>
    </source>
</evidence>